<evidence type="ECO:0008006" key="13">
    <source>
        <dbReference type="Google" id="ProtNLM"/>
    </source>
</evidence>
<evidence type="ECO:0000256" key="2">
    <source>
        <dbReference type="ARBA" id="ARBA00007200"/>
    </source>
</evidence>
<feature type="domain" description="Polycystin" evidence="10">
    <location>
        <begin position="318"/>
        <end position="389"/>
    </location>
</feature>
<comment type="similarity">
    <text evidence="2">Belongs to the polycystin family.</text>
</comment>
<dbReference type="InterPro" id="IPR051223">
    <property type="entry name" value="Polycystin"/>
</dbReference>
<keyword evidence="3 8" id="KW-0812">Transmembrane</keyword>
<dbReference type="Pfam" id="PF08016">
    <property type="entry name" value="PKD_channel"/>
    <property type="match status" value="1"/>
</dbReference>
<dbReference type="InterPro" id="IPR013122">
    <property type="entry name" value="PKD1_2_channel"/>
</dbReference>
<evidence type="ECO:0000256" key="6">
    <source>
        <dbReference type="ARBA" id="ARBA00023180"/>
    </source>
</evidence>
<keyword evidence="12" id="KW-1185">Reference proteome</keyword>
<evidence type="ECO:0000259" key="9">
    <source>
        <dbReference type="Pfam" id="PF08016"/>
    </source>
</evidence>
<proteinExistence type="inferred from homology"/>
<dbReference type="EMBL" id="JBGBPQ010000005">
    <property type="protein sequence ID" value="KAL1524114.1"/>
    <property type="molecule type" value="Genomic_DNA"/>
</dbReference>
<feature type="domain" description="Polycystin cation channel PKD1/PKD2" evidence="9">
    <location>
        <begin position="409"/>
        <end position="622"/>
    </location>
</feature>
<feature type="coiled-coil region" evidence="7">
    <location>
        <begin position="737"/>
        <end position="772"/>
    </location>
</feature>
<dbReference type="PANTHER" id="PTHR10877:SF183">
    <property type="entry name" value="AT14535P-RELATED"/>
    <property type="match status" value="1"/>
</dbReference>
<dbReference type="PANTHER" id="PTHR10877">
    <property type="entry name" value="POLYCYSTIN FAMILY MEMBER"/>
    <property type="match status" value="1"/>
</dbReference>
<keyword evidence="4 8" id="KW-1133">Transmembrane helix</keyword>
<feature type="transmembrane region" description="Helical" evidence="8">
    <location>
        <begin position="438"/>
        <end position="459"/>
    </location>
</feature>
<keyword evidence="7" id="KW-0175">Coiled coil</keyword>
<feature type="transmembrane region" description="Helical" evidence="8">
    <location>
        <begin position="66"/>
        <end position="82"/>
    </location>
</feature>
<comment type="caution">
    <text evidence="11">The sequence shown here is derived from an EMBL/GenBank/DDBJ whole genome shotgun (WGS) entry which is preliminary data.</text>
</comment>
<sequence>MADLAMKSHMADSGEGTKGGWATLRKLKLHSDSMQQSPGRAAKERTPDFADLMQQVGKQKKHWKKMLEIVIVFLFVLSFIALTTYINQLTIAFETVLFSKFLLLQERRTNLSRRADPPEESTLDSNENLALPSLHLSMWNKRLYEKEWASTSQGRRLRGVGADDDEGTFFETWMQQEEQVWDYLGDQLGNALLGEVPLEKCRTGLCEPKNGEPQTSPKKYMLQVHRLLGSAKLELRRIETGFGESGDVVSNDISDLTFACRVPVIYSENSIVRVKGKRSPIIIKKCFPDENALFARWNETPYGYPPFTTAGKGEPFEYFIPLNISEATWKEEILSLRKRGFLDENARALTVYFNAYNANTDLLICTQLSIKFVHTGGIQQRANVRTLSLNRHLNPLFKPSESSGKAGDIALLFIEFLFAILLLAALYLQGVLISDYGLFYFFDIWNCVTLAALGLSCFVEVKRVLLQLELNELLSRDDHPNDYAPLYDVAEDAYELQLILSVNMLMMLASMFKFFHLSPKLGMLTSTVSRASVQLLWFMLLFIVLFMSYVVAFYMAFGSTVDNFATISNSAYALVTVLLGAVDFEDLFEHNAFMGPFLFWSYVILVYIVMMSCFIAIIMEAFGKAKDDAHKQHDPLADLIAAIFYDNTRAAKEWVSTWLRTCWTILTNSRNVQLTSSSRVNLRVIRAQQVLEMVHETAMSAAPMVHLMPNAVASRAFGHAKLRNAAWRELRSREVVTQELLRRVKKVKERQVELLREAALVQEQQLAELEDISTELWNSWQISLELST</sequence>
<dbReference type="GO" id="GO:0016020">
    <property type="term" value="C:membrane"/>
    <property type="evidence" value="ECO:0007669"/>
    <property type="project" value="UniProtKB-SubCell"/>
</dbReference>
<protein>
    <recommendedName>
        <fullName evidence="13">Polycystin cation channel PKD1/PKD2 domain-containing protein</fullName>
    </recommendedName>
</protein>
<evidence type="ECO:0000313" key="11">
    <source>
        <dbReference type="EMBL" id="KAL1524114.1"/>
    </source>
</evidence>
<evidence type="ECO:0000256" key="3">
    <source>
        <dbReference type="ARBA" id="ARBA00022692"/>
    </source>
</evidence>
<evidence type="ECO:0000256" key="1">
    <source>
        <dbReference type="ARBA" id="ARBA00004141"/>
    </source>
</evidence>
<evidence type="ECO:0000256" key="8">
    <source>
        <dbReference type="SAM" id="Phobius"/>
    </source>
</evidence>
<feature type="transmembrane region" description="Helical" evidence="8">
    <location>
        <begin position="535"/>
        <end position="557"/>
    </location>
</feature>
<keyword evidence="5 8" id="KW-0472">Membrane</keyword>
<feature type="transmembrane region" description="Helical" evidence="8">
    <location>
        <begin position="496"/>
        <end position="515"/>
    </location>
</feature>
<evidence type="ECO:0000313" key="12">
    <source>
        <dbReference type="Proteomes" id="UP001515480"/>
    </source>
</evidence>
<dbReference type="Gene3D" id="1.10.287.70">
    <property type="match status" value="1"/>
</dbReference>
<name>A0AB34JPU6_PRYPA</name>
<comment type="subcellular location">
    <subcellularLocation>
        <location evidence="1">Membrane</location>
        <topology evidence="1">Multi-pass membrane protein</topology>
    </subcellularLocation>
</comment>
<evidence type="ECO:0000256" key="7">
    <source>
        <dbReference type="SAM" id="Coils"/>
    </source>
</evidence>
<feature type="transmembrane region" description="Helical" evidence="8">
    <location>
        <begin position="409"/>
        <end position="432"/>
    </location>
</feature>
<feature type="transmembrane region" description="Helical" evidence="8">
    <location>
        <begin position="602"/>
        <end position="622"/>
    </location>
</feature>
<accession>A0AB34JPU6</accession>
<evidence type="ECO:0000256" key="4">
    <source>
        <dbReference type="ARBA" id="ARBA00022989"/>
    </source>
</evidence>
<dbReference type="InterPro" id="IPR046791">
    <property type="entry name" value="Polycystin_dom"/>
</dbReference>
<organism evidence="11 12">
    <name type="scientific">Prymnesium parvum</name>
    <name type="common">Toxic golden alga</name>
    <dbReference type="NCBI Taxonomy" id="97485"/>
    <lineage>
        <taxon>Eukaryota</taxon>
        <taxon>Haptista</taxon>
        <taxon>Haptophyta</taxon>
        <taxon>Prymnesiophyceae</taxon>
        <taxon>Prymnesiales</taxon>
        <taxon>Prymnesiaceae</taxon>
        <taxon>Prymnesium</taxon>
    </lineage>
</organism>
<dbReference type="GO" id="GO:0005509">
    <property type="term" value="F:calcium ion binding"/>
    <property type="evidence" value="ECO:0007669"/>
    <property type="project" value="InterPro"/>
</dbReference>
<reference evidence="11 12" key="1">
    <citation type="journal article" date="2024" name="Science">
        <title>Giant polyketide synthase enzymes in the biosynthesis of giant marine polyether toxins.</title>
        <authorList>
            <person name="Fallon T.R."/>
            <person name="Shende V.V."/>
            <person name="Wierzbicki I.H."/>
            <person name="Pendleton A.L."/>
            <person name="Watervoot N.F."/>
            <person name="Auber R.P."/>
            <person name="Gonzalez D.J."/>
            <person name="Wisecaver J.H."/>
            <person name="Moore B.S."/>
        </authorList>
    </citation>
    <scope>NUCLEOTIDE SEQUENCE [LARGE SCALE GENOMIC DNA]</scope>
    <source>
        <strain evidence="11 12">12B1</strain>
    </source>
</reference>
<dbReference type="PRINTS" id="PR01433">
    <property type="entry name" value="POLYCYSTIN2"/>
</dbReference>
<gene>
    <name evidence="11" type="ORF">AB1Y20_019023</name>
</gene>
<dbReference type="Proteomes" id="UP001515480">
    <property type="component" value="Unassembled WGS sequence"/>
</dbReference>
<dbReference type="InterPro" id="IPR003915">
    <property type="entry name" value="PKD_2"/>
</dbReference>
<keyword evidence="6" id="KW-0325">Glycoprotein</keyword>
<evidence type="ECO:0000256" key="5">
    <source>
        <dbReference type="ARBA" id="ARBA00023136"/>
    </source>
</evidence>
<evidence type="ECO:0000259" key="10">
    <source>
        <dbReference type="Pfam" id="PF20519"/>
    </source>
</evidence>
<dbReference type="AlphaFoldDB" id="A0AB34JPU6"/>
<dbReference type="Pfam" id="PF20519">
    <property type="entry name" value="Polycystin_dom"/>
    <property type="match status" value="1"/>
</dbReference>